<feature type="transmembrane region" description="Helical" evidence="1">
    <location>
        <begin position="294"/>
        <end position="314"/>
    </location>
</feature>
<feature type="transmembrane region" description="Helical" evidence="1">
    <location>
        <begin position="463"/>
        <end position="480"/>
    </location>
</feature>
<feature type="transmembrane region" description="Helical" evidence="1">
    <location>
        <begin position="486"/>
        <end position="502"/>
    </location>
</feature>
<name>A0A3A4K7D6_9NOCA</name>
<feature type="transmembrane region" description="Helical" evidence="1">
    <location>
        <begin position="509"/>
        <end position="529"/>
    </location>
</feature>
<dbReference type="RefSeq" id="WP_120042499.1">
    <property type="nucleotide sequence ID" value="NZ_QZFU01000023.1"/>
</dbReference>
<keyword evidence="1" id="KW-1133">Transmembrane helix</keyword>
<reference evidence="2 3" key="1">
    <citation type="submission" date="2018-09" db="EMBL/GenBank/DDBJ databases">
        <title>YIM PH21274 draft genome.</title>
        <authorList>
            <person name="Miao C."/>
        </authorList>
    </citation>
    <scope>NUCLEOTIDE SEQUENCE [LARGE SCALE GENOMIC DNA]</scope>
    <source>
        <strain evidence="2 3">YIM PH 21724</strain>
    </source>
</reference>
<evidence type="ECO:0000313" key="2">
    <source>
        <dbReference type="EMBL" id="RJO73422.1"/>
    </source>
</evidence>
<keyword evidence="1" id="KW-0812">Transmembrane</keyword>
<evidence type="ECO:0000256" key="1">
    <source>
        <dbReference type="SAM" id="Phobius"/>
    </source>
</evidence>
<organism evidence="2 3">
    <name type="scientific">Nocardia panacis</name>
    <dbReference type="NCBI Taxonomy" id="2340916"/>
    <lineage>
        <taxon>Bacteria</taxon>
        <taxon>Bacillati</taxon>
        <taxon>Actinomycetota</taxon>
        <taxon>Actinomycetes</taxon>
        <taxon>Mycobacteriales</taxon>
        <taxon>Nocardiaceae</taxon>
        <taxon>Nocardia</taxon>
    </lineage>
</organism>
<feature type="transmembrane region" description="Helical" evidence="1">
    <location>
        <begin position="160"/>
        <end position="177"/>
    </location>
</feature>
<comment type="caution">
    <text evidence="2">The sequence shown here is derived from an EMBL/GenBank/DDBJ whole genome shotgun (WGS) entry which is preliminary data.</text>
</comment>
<dbReference type="OrthoDB" id="139907at2"/>
<accession>A0A3A4K7D6</accession>
<keyword evidence="1" id="KW-0472">Membrane</keyword>
<dbReference type="EMBL" id="QZFU01000023">
    <property type="protein sequence ID" value="RJO73422.1"/>
    <property type="molecule type" value="Genomic_DNA"/>
</dbReference>
<dbReference type="Proteomes" id="UP000266677">
    <property type="component" value="Unassembled WGS sequence"/>
</dbReference>
<keyword evidence="3" id="KW-1185">Reference proteome</keyword>
<gene>
    <name evidence="2" type="ORF">D5S18_19555</name>
</gene>
<feature type="transmembrane region" description="Helical" evidence="1">
    <location>
        <begin position="549"/>
        <end position="569"/>
    </location>
</feature>
<sequence>MADPTGRTLPTLLSAACGLLALAPLSAAPKALLLAAFLLTGPGLALRHWVSVPRAIAPIIIPTVGLATAIGATSILLWFHRWPSVGLELALVALVVYSGVHGSPHRTGFRIGRSILPGRGGPGAVALEPVQIREHIGVRKIQRHAGIREAVKAIPRNRPLSATIIALSVWAGGVALLRPSGVGEYGLLATPLGIVLALCCVAVVWAFLAALRQYRLRTALLAILAVIVIQRLTVTLITEAPIYEWTYKHIGVVDFIQRYETVPPASVDIYGLWPGFFGATAWFGDLTGLSPLTIAHLFAPFVHILLALGVLSIARIIGWGARIALAAAMIAELLNWVGQDYFSPQATGLVLALGVLAAVIAARHSRPMAYLSIPLFAALVVTHQLTPYWVFGVVVLLTLTRRTKPWWLPIPYFAILVGYLVPRLPVVAPYGLFSGFDPAKNATGNVTLIGTAAKQFTSTTCRSLTAAAVLLAIVCAIALWRAHKPTWIAMVLAFTSILLLGGQSYGGEAIFRVFLYAVPGISILTAPYLVKFVARSPRHGRNTRRARTVIATTGTFLAVLASLQSYFGLWSIVIEHRSQIAAANSMMSRIATPAAIVPIYGAGFPTRTTADYAQPATVTKDFDTPLIARPDLLTISDPAALAAAVSHLAATTPGDTYIIFTPQSATAIHYYGYLPPTTLPALESELRSSPTWTATSTSDYTLYHYTGPHTP</sequence>
<feature type="transmembrane region" description="Helical" evidence="1">
    <location>
        <begin position="218"/>
        <end position="238"/>
    </location>
</feature>
<protein>
    <recommendedName>
        <fullName evidence="4">Glycosyltransferase RgtA/B/C/D-like domain-containing protein</fullName>
    </recommendedName>
</protein>
<feature type="transmembrane region" description="Helical" evidence="1">
    <location>
        <begin position="344"/>
        <end position="362"/>
    </location>
</feature>
<feature type="transmembrane region" description="Helical" evidence="1">
    <location>
        <begin position="410"/>
        <end position="433"/>
    </location>
</feature>
<feature type="transmembrane region" description="Helical" evidence="1">
    <location>
        <begin position="189"/>
        <end position="211"/>
    </location>
</feature>
<proteinExistence type="predicted"/>
<feature type="transmembrane region" description="Helical" evidence="1">
    <location>
        <begin position="55"/>
        <end position="79"/>
    </location>
</feature>
<dbReference type="AlphaFoldDB" id="A0A3A4K7D6"/>
<feature type="transmembrane region" description="Helical" evidence="1">
    <location>
        <begin position="369"/>
        <end position="390"/>
    </location>
</feature>
<evidence type="ECO:0000313" key="3">
    <source>
        <dbReference type="Proteomes" id="UP000266677"/>
    </source>
</evidence>
<evidence type="ECO:0008006" key="4">
    <source>
        <dbReference type="Google" id="ProtNLM"/>
    </source>
</evidence>